<dbReference type="Gene3D" id="1.10.600.10">
    <property type="entry name" value="Farnesyl Diphosphate Synthase"/>
    <property type="match status" value="1"/>
</dbReference>
<dbReference type="Pfam" id="PF07143">
    <property type="entry name" value="CrtC"/>
    <property type="match status" value="1"/>
</dbReference>
<accession>K2M8L8</accession>
<dbReference type="SFLD" id="SFLDS00005">
    <property type="entry name" value="Isoprenoid_Synthase_Type_I"/>
    <property type="match status" value="1"/>
</dbReference>
<dbReference type="GO" id="GO:0004659">
    <property type="term" value="F:prenyltransferase activity"/>
    <property type="evidence" value="ECO:0007669"/>
    <property type="project" value="InterPro"/>
</dbReference>
<name>K2M8L8_TRYCR</name>
<dbReference type="PROSITE" id="PS00723">
    <property type="entry name" value="POLYPRENYL_SYNTHASE_1"/>
    <property type="match status" value="1"/>
</dbReference>
<dbReference type="AlphaFoldDB" id="K2M8L8"/>
<dbReference type="GO" id="GO:0008299">
    <property type="term" value="P:isoprenoid biosynthetic process"/>
    <property type="evidence" value="ECO:0007669"/>
    <property type="project" value="InterPro"/>
</dbReference>
<dbReference type="InterPro" id="IPR008949">
    <property type="entry name" value="Isoprenoid_synthase_dom_sf"/>
</dbReference>
<sequence>MSHLADLDNDGEHGTNSTELFEEPVLKPSIMDMISHDASIQWWYFNAHLKDVDSGKEFSFFSSFFAFGDSNRERADDVYDACTWALIDVAEEKYYPDSLLDRRTAEGFVKKIESKENEYDIEGYPLKILKELLKQGKMPLPDRLPEKSAVYDKDTLKINFNDEIFLEGEGDDAERRYKLYHHNPVRNITVELEFTARNTPVFHGDNGFVIQLFYYYNPSMDVVGKLTIGDSTINVKGDGWYDREYGSPKGSSRENYGMWHWFGLQLSNDYQLNMFQYLDGKTNELKEQLAVLSSGGKRYTCRDFTLELKERWTSLRTFQDYVVAFHIEIPSFQLSFDLRASFNHQEFQTILTSFGFYEGRVTGEGSHEGTPVSIIGFYEQKNATVPTNTLDIINKLGDKTRKILSEVYPLHASVEWIEKNVLGRFCTSKGIIPQHVCDTLFLPVRFLIDRGGKCWRSFFLFAFSNAISLDYVDTSQCVVITELGHVGSLIIDDIEDGSSVRRGGKAAHVEFGTPTAINAGTACFFMSVPFADLKSLPAEKARRFYELYFDMMKAAHAGQGLDIRGLGYLMPDVVRTGETEALEDAVKAIHTCKTGAICGAICSFACVLTDASEEVTTAMEEFGKAVGLAYQIIDDVLGVKGFEGDLKEAGEDIRDGKITYPVAKAMGKLELPQRERIWSILNERTSDRGKIEEALSLLNSANVVDECVADARQLLEEKWKVVDPLIPDSTPKIMLQALCFYITRRKT</sequence>
<keyword evidence="1" id="KW-0479">Metal-binding</keyword>
<dbReference type="PROSITE" id="PS00444">
    <property type="entry name" value="POLYPRENYL_SYNTHASE_2"/>
    <property type="match status" value="1"/>
</dbReference>
<dbReference type="InterPro" id="IPR033749">
    <property type="entry name" value="Polyprenyl_synt_CS"/>
</dbReference>
<organism evidence="4 5">
    <name type="scientific">Trypanosoma cruzi marinkellei</name>
    <dbReference type="NCBI Taxonomy" id="85056"/>
    <lineage>
        <taxon>Eukaryota</taxon>
        <taxon>Discoba</taxon>
        <taxon>Euglenozoa</taxon>
        <taxon>Kinetoplastea</taxon>
        <taxon>Metakinetoplastina</taxon>
        <taxon>Trypanosomatida</taxon>
        <taxon>Trypanosomatidae</taxon>
        <taxon>Trypanosoma</taxon>
        <taxon>Schizotrypanum</taxon>
    </lineage>
</organism>
<comment type="caution">
    <text evidence="4">The sequence shown here is derived from an EMBL/GenBank/DDBJ whole genome shotgun (WGS) entry which is preliminary data.</text>
</comment>
<evidence type="ECO:0000313" key="5">
    <source>
        <dbReference type="Proteomes" id="UP000007350"/>
    </source>
</evidence>
<dbReference type="InterPro" id="IPR000092">
    <property type="entry name" value="Polyprenyl_synt"/>
</dbReference>
<keyword evidence="5" id="KW-1185">Reference proteome</keyword>
<dbReference type="InterPro" id="IPR010791">
    <property type="entry name" value="AttH_dom"/>
</dbReference>
<evidence type="ECO:0000256" key="1">
    <source>
        <dbReference type="ARBA" id="ARBA00022723"/>
    </source>
</evidence>
<proteinExistence type="predicted"/>
<feature type="domain" description="AttH" evidence="3">
    <location>
        <begin position="40"/>
        <end position="247"/>
    </location>
</feature>
<dbReference type="CDD" id="cd00685">
    <property type="entry name" value="Trans_IPPS_HT"/>
    <property type="match status" value="1"/>
</dbReference>
<dbReference type="InterPro" id="IPR023374">
    <property type="entry name" value="AttH-like_dom_sf"/>
</dbReference>
<evidence type="ECO:0000313" key="4">
    <source>
        <dbReference type="EMBL" id="EKF31388.1"/>
    </source>
</evidence>
<dbReference type="Gene3D" id="2.40.370.10">
    <property type="entry name" value="AttH-like domain"/>
    <property type="match status" value="2"/>
</dbReference>
<dbReference type="PANTHER" id="PTHR12001:SF44">
    <property type="entry name" value="GERANYLGERANYL PYROPHOSPHATE SYNTHASE"/>
    <property type="match status" value="1"/>
</dbReference>
<dbReference type="Proteomes" id="UP000007350">
    <property type="component" value="Unassembled WGS sequence"/>
</dbReference>
<evidence type="ECO:0000259" key="3">
    <source>
        <dbReference type="Pfam" id="PF07143"/>
    </source>
</evidence>
<evidence type="ECO:0000256" key="2">
    <source>
        <dbReference type="ARBA" id="ARBA00022842"/>
    </source>
</evidence>
<gene>
    <name evidence="4" type="ORF">MOQ_004779</name>
</gene>
<keyword evidence="2" id="KW-0460">Magnesium</keyword>
<dbReference type="SUPFAM" id="SSF48576">
    <property type="entry name" value="Terpenoid synthases"/>
    <property type="match status" value="1"/>
</dbReference>
<dbReference type="Pfam" id="PF00348">
    <property type="entry name" value="polyprenyl_synt"/>
    <property type="match status" value="1"/>
</dbReference>
<dbReference type="PANTHER" id="PTHR12001">
    <property type="entry name" value="GERANYLGERANYL PYROPHOSPHATE SYNTHASE"/>
    <property type="match status" value="1"/>
</dbReference>
<dbReference type="Pfam" id="PF17186">
    <property type="entry name" value="Lipocalin_9"/>
    <property type="match status" value="1"/>
</dbReference>
<reference evidence="4 5" key="1">
    <citation type="journal article" date="2012" name="BMC Genomics">
        <title>Comparative genomic analysis of human infective Trypanosoma cruzi lineages with the bat-restricted subspecies T. cruzi marinkellei.</title>
        <authorList>
            <person name="Franzen O."/>
            <person name="Talavera-Lopez C."/>
            <person name="Ochaya S."/>
            <person name="Butler C.E."/>
            <person name="Messenger L.A."/>
            <person name="Lewis M.D."/>
            <person name="Llewellyn M.S."/>
            <person name="Marinkelle C.J."/>
            <person name="Tyler K.M."/>
            <person name="Miles M.A."/>
            <person name="Andersson B."/>
        </authorList>
    </citation>
    <scope>NUCLEOTIDE SEQUENCE [LARGE SCALE GENOMIC DNA]</scope>
    <source>
        <strain evidence="4 5">B7</strain>
    </source>
</reference>
<protein>
    <submittedName>
        <fullName evidence="4">Polyprenyl synthase, putative</fullName>
    </submittedName>
</protein>
<dbReference type="OrthoDB" id="6921389at2759"/>
<dbReference type="SUPFAM" id="SSF159245">
    <property type="entry name" value="AttH-like"/>
    <property type="match status" value="1"/>
</dbReference>
<dbReference type="EMBL" id="AHKC01010840">
    <property type="protein sequence ID" value="EKF31388.1"/>
    <property type="molecule type" value="Genomic_DNA"/>
</dbReference>
<dbReference type="GO" id="GO:0046872">
    <property type="term" value="F:metal ion binding"/>
    <property type="evidence" value="ECO:0007669"/>
    <property type="project" value="UniProtKB-KW"/>
</dbReference>